<protein>
    <recommendedName>
        <fullName evidence="1">DNA2/NAM7 helicase helicase domain-containing protein</fullName>
    </recommendedName>
</protein>
<evidence type="ECO:0000313" key="2">
    <source>
        <dbReference type="EMBL" id="OSX73685.1"/>
    </source>
</evidence>
<dbReference type="InterPro" id="IPR026122">
    <property type="entry name" value="MOV-10/SDE3_DEXXQ/H-box"/>
</dbReference>
<proteinExistence type="predicted"/>
<dbReference type="InterPro" id="IPR041677">
    <property type="entry name" value="DNA2/NAM7_AAA_11"/>
</dbReference>
<dbReference type="Proteomes" id="UP000218209">
    <property type="component" value="Unassembled WGS sequence"/>
</dbReference>
<dbReference type="PANTHER" id="PTHR10887:SF322">
    <property type="entry name" value="HELICASE MOV-10"/>
    <property type="match status" value="1"/>
</dbReference>
<dbReference type="OrthoDB" id="6513042at2759"/>
<dbReference type="CDD" id="cd18038">
    <property type="entry name" value="DEXXQc_Helz-like"/>
    <property type="match status" value="1"/>
</dbReference>
<feature type="domain" description="DNA2/NAM7 helicase helicase" evidence="1">
    <location>
        <begin position="176"/>
        <end position="246"/>
    </location>
</feature>
<gene>
    <name evidence="2" type="ORF">BU14_0331s0004</name>
</gene>
<dbReference type="PANTHER" id="PTHR10887">
    <property type="entry name" value="DNA2/NAM7 HELICASE FAMILY"/>
    <property type="match status" value="1"/>
</dbReference>
<dbReference type="SUPFAM" id="SSF52540">
    <property type="entry name" value="P-loop containing nucleoside triphosphate hydrolases"/>
    <property type="match status" value="1"/>
</dbReference>
<name>A0A1X6NYR7_PORUM</name>
<dbReference type="Gene3D" id="3.40.50.300">
    <property type="entry name" value="P-loop containing nucleotide triphosphate hydrolases"/>
    <property type="match status" value="1"/>
</dbReference>
<dbReference type="InterPro" id="IPR045055">
    <property type="entry name" value="DNA2/NAM7-like"/>
</dbReference>
<dbReference type="GO" id="GO:0005829">
    <property type="term" value="C:cytosol"/>
    <property type="evidence" value="ECO:0007669"/>
    <property type="project" value="TreeGrafter"/>
</dbReference>
<sequence>MTFDVRCVPNRSQFVRLHDGIDRAAEDPQLLDLLFPVGAVSQVAAEAAGRRRVHMKWSPGINAEQREAVSQIVLGNDTSAPYLLQGPPGTGKTRTFVECVAQLRRVRPHVHILCCTASNTAADVLATRLLQQLRPNDLLRLYAPSHGLSKTPKVLHPITCYDEDTDSFAMPDDVAAVPVVICTLVTAARLVDKGLPRGHFAYILVDEAAQAKEAETVVPLALLDPAAGGRLILGGDPCQLGPVVASNVAKEHGLEVSLMERLMRDFPRYRPGAGGATSGTAFDPAAI</sequence>
<evidence type="ECO:0000259" key="1">
    <source>
        <dbReference type="Pfam" id="PF13086"/>
    </source>
</evidence>
<dbReference type="GO" id="GO:0035194">
    <property type="term" value="P:regulatory ncRNA-mediated post-transcriptional gene silencing"/>
    <property type="evidence" value="ECO:0007669"/>
    <property type="project" value="TreeGrafter"/>
</dbReference>
<keyword evidence="3" id="KW-1185">Reference proteome</keyword>
<evidence type="ECO:0000313" key="3">
    <source>
        <dbReference type="Proteomes" id="UP000218209"/>
    </source>
</evidence>
<organism evidence="2 3">
    <name type="scientific">Porphyra umbilicalis</name>
    <name type="common">Purple laver</name>
    <name type="synonym">Red alga</name>
    <dbReference type="NCBI Taxonomy" id="2786"/>
    <lineage>
        <taxon>Eukaryota</taxon>
        <taxon>Rhodophyta</taxon>
        <taxon>Bangiophyceae</taxon>
        <taxon>Bangiales</taxon>
        <taxon>Bangiaceae</taxon>
        <taxon>Porphyra</taxon>
    </lineage>
</organism>
<dbReference type="InterPro" id="IPR027417">
    <property type="entry name" value="P-loop_NTPase"/>
</dbReference>
<dbReference type="Pfam" id="PF13086">
    <property type="entry name" value="AAA_11"/>
    <property type="match status" value="2"/>
</dbReference>
<dbReference type="GO" id="GO:0043186">
    <property type="term" value="C:P granule"/>
    <property type="evidence" value="ECO:0007669"/>
    <property type="project" value="TreeGrafter"/>
</dbReference>
<dbReference type="GO" id="GO:0003723">
    <property type="term" value="F:RNA binding"/>
    <property type="evidence" value="ECO:0007669"/>
    <property type="project" value="InterPro"/>
</dbReference>
<feature type="domain" description="DNA2/NAM7 helicase helicase" evidence="1">
    <location>
        <begin position="61"/>
        <end position="145"/>
    </location>
</feature>
<accession>A0A1X6NYR7</accession>
<dbReference type="GO" id="GO:0032574">
    <property type="term" value="F:5'-3' RNA helicase activity"/>
    <property type="evidence" value="ECO:0007669"/>
    <property type="project" value="InterPro"/>
</dbReference>
<reference evidence="2 3" key="1">
    <citation type="submission" date="2017-03" db="EMBL/GenBank/DDBJ databases">
        <title>WGS assembly of Porphyra umbilicalis.</title>
        <authorList>
            <person name="Brawley S.H."/>
            <person name="Blouin N.A."/>
            <person name="Ficko-Blean E."/>
            <person name="Wheeler G.L."/>
            <person name="Lohr M."/>
            <person name="Goodson H.V."/>
            <person name="Jenkins J.W."/>
            <person name="Blaby-Haas C.E."/>
            <person name="Helliwell K.E."/>
            <person name="Chan C."/>
            <person name="Marriage T."/>
            <person name="Bhattacharya D."/>
            <person name="Klein A.S."/>
            <person name="Badis Y."/>
            <person name="Brodie J."/>
            <person name="Cao Y."/>
            <person name="Collen J."/>
            <person name="Dittami S.M."/>
            <person name="Gachon C.M."/>
            <person name="Green B.R."/>
            <person name="Karpowicz S."/>
            <person name="Kim J.W."/>
            <person name="Kudahl U."/>
            <person name="Lin S."/>
            <person name="Michel G."/>
            <person name="Mittag M."/>
            <person name="Olson B.J."/>
            <person name="Pangilinan J."/>
            <person name="Peng Y."/>
            <person name="Qiu H."/>
            <person name="Shu S."/>
            <person name="Singer J.T."/>
            <person name="Smith A.G."/>
            <person name="Sprecher B.N."/>
            <person name="Wagner V."/>
            <person name="Wang W."/>
            <person name="Wang Z.-Y."/>
            <person name="Yan J."/>
            <person name="Yarish C."/>
            <person name="Zoeuner-Riek S."/>
            <person name="Zhuang Y."/>
            <person name="Zou Y."/>
            <person name="Lindquist E.A."/>
            <person name="Grimwood J."/>
            <person name="Barry K."/>
            <person name="Rokhsar D.S."/>
            <person name="Schmutz J."/>
            <person name="Stiller J.W."/>
            <person name="Grossman A.R."/>
            <person name="Prochnik S.E."/>
        </authorList>
    </citation>
    <scope>NUCLEOTIDE SEQUENCE [LARGE SCALE GENOMIC DNA]</scope>
    <source>
        <strain evidence="2">4086291</strain>
    </source>
</reference>
<dbReference type="AlphaFoldDB" id="A0A1X6NYR7"/>
<dbReference type="EMBL" id="KV918983">
    <property type="protein sequence ID" value="OSX73685.1"/>
    <property type="molecule type" value="Genomic_DNA"/>
</dbReference>